<name>A0A0F9QR22_9ZZZZ</name>
<dbReference type="GO" id="GO:0005198">
    <property type="term" value="F:structural molecule activity"/>
    <property type="evidence" value="ECO:0007669"/>
    <property type="project" value="InterPro"/>
</dbReference>
<protein>
    <recommendedName>
        <fullName evidence="2">Flagellin N-terminal domain-containing protein</fullName>
    </recommendedName>
</protein>
<dbReference type="EMBL" id="LAZR01001318">
    <property type="protein sequence ID" value="KKN46675.1"/>
    <property type="molecule type" value="Genomic_DNA"/>
</dbReference>
<proteinExistence type="predicted"/>
<dbReference type="PANTHER" id="PTHR42792:SF1">
    <property type="entry name" value="FLAGELLAR HOOK-ASSOCIATED PROTEIN 3"/>
    <property type="match status" value="1"/>
</dbReference>
<feature type="domain" description="Flagellin N-terminal" evidence="2">
    <location>
        <begin position="4"/>
        <end position="140"/>
    </location>
</feature>
<gene>
    <name evidence="3" type="ORF">LCGC14_0670680</name>
</gene>
<evidence type="ECO:0000313" key="3">
    <source>
        <dbReference type="EMBL" id="KKN46675.1"/>
    </source>
</evidence>
<dbReference type="Pfam" id="PF00669">
    <property type="entry name" value="Flagellin_N"/>
    <property type="match status" value="1"/>
</dbReference>
<sequence length="424" mass="46319">MRLSNNLMYQNNINKILDNQQGVANAQERVTTGEKYLTTSEAPAAISQAMLYSNKIQTNEQYTKNINQLNGRLETEESVLQSINSNIQQAQELTIQAGNGVYTKDDLKTFASELSGIQQTLANLMNTRSEDGKFIFSGYQDSTQPYQFDSAAGEYTYNGDQGQHQITIAEGVSIKASDNGFDTFEKTDARLNVLDNKADIPTTTPTNNITKGTVYVDGQAEFDKFHQAQYNADPTTPVSPTANTFSVVTTAGATTNDPDTYEILQDGVSLTPPQTGEVTDEPIDFAGMKIEFEGTAPGQLDFSLEKPHKENVLNTLQSLITGLNDGTLEGDDFQQVLADGLVQLQNASEQVVFTQASLGGRMNALERVSDSNLAQNIQNKSNLSDLVEVDMAEAISELTQQETALQASQATFGRLTNLSLFDYL</sequence>
<reference evidence="3" key="1">
    <citation type="journal article" date="2015" name="Nature">
        <title>Complex archaea that bridge the gap between prokaryotes and eukaryotes.</title>
        <authorList>
            <person name="Spang A."/>
            <person name="Saw J.H."/>
            <person name="Jorgensen S.L."/>
            <person name="Zaremba-Niedzwiedzka K."/>
            <person name="Martijn J."/>
            <person name="Lind A.E."/>
            <person name="van Eijk R."/>
            <person name="Schleper C."/>
            <person name="Guy L."/>
            <person name="Ettema T.J."/>
        </authorList>
    </citation>
    <scope>NUCLEOTIDE SEQUENCE</scope>
</reference>
<dbReference type="NCBIfam" id="TIGR02550">
    <property type="entry name" value="flagell_flgL"/>
    <property type="match status" value="1"/>
</dbReference>
<dbReference type="Gene3D" id="1.20.1330.10">
    <property type="entry name" value="f41 fragment of flagellin, N-terminal domain"/>
    <property type="match status" value="2"/>
</dbReference>
<accession>A0A0F9QR22</accession>
<dbReference type="InterPro" id="IPR001029">
    <property type="entry name" value="Flagellin_N"/>
</dbReference>
<evidence type="ECO:0000259" key="2">
    <source>
        <dbReference type="Pfam" id="PF00669"/>
    </source>
</evidence>
<dbReference type="SUPFAM" id="SSF64518">
    <property type="entry name" value="Phase 1 flagellin"/>
    <property type="match status" value="1"/>
</dbReference>
<feature type="coiled-coil region" evidence="1">
    <location>
        <begin position="59"/>
        <end position="93"/>
    </location>
</feature>
<organism evidence="3">
    <name type="scientific">marine sediment metagenome</name>
    <dbReference type="NCBI Taxonomy" id="412755"/>
    <lineage>
        <taxon>unclassified sequences</taxon>
        <taxon>metagenomes</taxon>
        <taxon>ecological metagenomes</taxon>
    </lineage>
</organism>
<dbReference type="AlphaFoldDB" id="A0A0F9QR22"/>
<dbReference type="InterPro" id="IPR001492">
    <property type="entry name" value="Flagellin"/>
</dbReference>
<dbReference type="GO" id="GO:0009424">
    <property type="term" value="C:bacterial-type flagellum hook"/>
    <property type="evidence" value="ECO:0007669"/>
    <property type="project" value="InterPro"/>
</dbReference>
<comment type="caution">
    <text evidence="3">The sequence shown here is derived from an EMBL/GenBank/DDBJ whole genome shotgun (WGS) entry which is preliminary data.</text>
</comment>
<keyword evidence="1" id="KW-0175">Coiled coil</keyword>
<evidence type="ECO:0000256" key="1">
    <source>
        <dbReference type="SAM" id="Coils"/>
    </source>
</evidence>
<dbReference type="GO" id="GO:0071973">
    <property type="term" value="P:bacterial-type flagellum-dependent cell motility"/>
    <property type="evidence" value="ECO:0007669"/>
    <property type="project" value="InterPro"/>
</dbReference>
<dbReference type="InterPro" id="IPR013384">
    <property type="entry name" value="Flagell_FlgL"/>
</dbReference>
<dbReference type="PANTHER" id="PTHR42792">
    <property type="entry name" value="FLAGELLIN"/>
    <property type="match status" value="1"/>
</dbReference>